<dbReference type="PANTHER" id="PTHR13619:SF0">
    <property type="entry name" value="PHOSPHATIDATE CYTIDYLYLTRANSFERASE, MITOCHONDRIAL"/>
    <property type="match status" value="1"/>
</dbReference>
<dbReference type="UniPathway" id="UPA00557">
    <property type="reaction ID" value="UER00614"/>
</dbReference>
<evidence type="ECO:0000256" key="16">
    <source>
        <dbReference type="ARBA" id="ARBA00023209"/>
    </source>
</evidence>
<evidence type="ECO:0000313" key="20">
    <source>
        <dbReference type="Proteomes" id="UP000037035"/>
    </source>
</evidence>
<comment type="caution">
    <text evidence="19">The sequence shown here is derived from an EMBL/GenBank/DDBJ whole genome shotgun (WGS) entry which is preliminary data.</text>
</comment>
<evidence type="ECO:0000256" key="15">
    <source>
        <dbReference type="ARBA" id="ARBA00023136"/>
    </source>
</evidence>
<comment type="similarity">
    <text evidence="5">Belongs to the TAM41 family.</text>
</comment>
<gene>
    <name evidence="19" type="ORF">VP01_714g6</name>
</gene>
<evidence type="ECO:0000256" key="3">
    <source>
        <dbReference type="ARBA" id="ARBA00005119"/>
    </source>
</evidence>
<dbReference type="GO" id="GO:0032049">
    <property type="term" value="P:cardiolipin biosynthetic process"/>
    <property type="evidence" value="ECO:0007669"/>
    <property type="project" value="InterPro"/>
</dbReference>
<dbReference type="PANTHER" id="PTHR13619">
    <property type="entry name" value="PHOSPHATIDATE CYTIDYLYLTRANSFERASE, MITOCHONDRIAL"/>
    <property type="match status" value="1"/>
</dbReference>
<dbReference type="PIRSF" id="PIRSF028840">
    <property type="entry name" value="Mmp37"/>
    <property type="match status" value="1"/>
</dbReference>
<evidence type="ECO:0000256" key="9">
    <source>
        <dbReference type="ARBA" id="ARBA00022679"/>
    </source>
</evidence>
<evidence type="ECO:0000256" key="6">
    <source>
        <dbReference type="ARBA" id="ARBA00012487"/>
    </source>
</evidence>
<comment type="cofactor">
    <cofactor evidence="1">
        <name>Mg(2+)</name>
        <dbReference type="ChEBI" id="CHEBI:18420"/>
    </cofactor>
</comment>
<dbReference type="EC" id="2.7.7.41" evidence="6"/>
<proteinExistence type="inferred from homology"/>
<evidence type="ECO:0000256" key="14">
    <source>
        <dbReference type="ARBA" id="ARBA00023128"/>
    </source>
</evidence>
<evidence type="ECO:0000256" key="11">
    <source>
        <dbReference type="ARBA" id="ARBA00022792"/>
    </source>
</evidence>
<dbReference type="VEuPathDB" id="FungiDB:VP01_714g6"/>
<name>A0A0L6UDF9_9BASI</name>
<keyword evidence="15" id="KW-0472">Membrane</keyword>
<comment type="subcellular location">
    <subcellularLocation>
        <location evidence="2">Mitochondrion inner membrane</location>
        <topology evidence="2">Peripheral membrane protein</topology>
        <orientation evidence="2">Matrix side</orientation>
    </subcellularLocation>
</comment>
<evidence type="ECO:0000256" key="2">
    <source>
        <dbReference type="ARBA" id="ARBA00004443"/>
    </source>
</evidence>
<evidence type="ECO:0000256" key="17">
    <source>
        <dbReference type="ARBA" id="ARBA00023264"/>
    </source>
</evidence>
<comment type="pathway">
    <text evidence="3">Phospholipid metabolism; CDP-diacylglycerol biosynthesis; CDP-diacylglycerol from sn-glycerol 3-phosphate: step 3/3.</text>
</comment>
<keyword evidence="16" id="KW-0594">Phospholipid biosynthesis</keyword>
<protein>
    <recommendedName>
        <fullName evidence="7">Phosphatidate cytidylyltransferase, mitochondrial</fullName>
        <ecNumber evidence="6">2.7.7.41</ecNumber>
    </recommendedName>
    <alternativeName>
        <fullName evidence="18">CDP-diacylglycerol synthase</fullName>
    </alternativeName>
</protein>
<keyword evidence="13" id="KW-0443">Lipid metabolism</keyword>
<evidence type="ECO:0000256" key="1">
    <source>
        <dbReference type="ARBA" id="ARBA00001946"/>
    </source>
</evidence>
<evidence type="ECO:0000256" key="12">
    <source>
        <dbReference type="ARBA" id="ARBA00022842"/>
    </source>
</evidence>
<keyword evidence="12" id="KW-0460">Magnesium</keyword>
<dbReference type="OrthoDB" id="341477at2759"/>
<evidence type="ECO:0000256" key="13">
    <source>
        <dbReference type="ARBA" id="ARBA00023098"/>
    </source>
</evidence>
<keyword evidence="8" id="KW-0444">Lipid biosynthesis</keyword>
<organism evidence="19 20">
    <name type="scientific">Puccinia sorghi</name>
    <dbReference type="NCBI Taxonomy" id="27349"/>
    <lineage>
        <taxon>Eukaryota</taxon>
        <taxon>Fungi</taxon>
        <taxon>Dikarya</taxon>
        <taxon>Basidiomycota</taxon>
        <taxon>Pucciniomycotina</taxon>
        <taxon>Pucciniomycetes</taxon>
        <taxon>Pucciniales</taxon>
        <taxon>Pucciniaceae</taxon>
        <taxon>Puccinia</taxon>
    </lineage>
</organism>
<dbReference type="AlphaFoldDB" id="A0A0L6UDF9"/>
<evidence type="ECO:0000256" key="18">
    <source>
        <dbReference type="ARBA" id="ARBA00029893"/>
    </source>
</evidence>
<dbReference type="GO" id="GO:0005743">
    <property type="term" value="C:mitochondrial inner membrane"/>
    <property type="evidence" value="ECO:0007669"/>
    <property type="project" value="UniProtKB-SubCell"/>
</dbReference>
<evidence type="ECO:0000256" key="4">
    <source>
        <dbReference type="ARBA" id="ARBA00005189"/>
    </source>
</evidence>
<evidence type="ECO:0000313" key="19">
    <source>
        <dbReference type="EMBL" id="KNZ46583.1"/>
    </source>
</evidence>
<keyword evidence="11" id="KW-0999">Mitochondrion inner membrane</keyword>
<sequence length="386" mass="43873">MLSRTFLRAIHQPSSARRTLKLPLQFAQNQLLPVKPELSGQLTAIVNSFRPPIRYALAYGSAIFPQKSYSDHHRPMLDFIFAVSHPSHWHSINLQHNPHHYSLPARLAGSPAITWLQEHGPGAGLWFNVEANVHDRVIKYGVVSIDTLCNDLLDWNTLYLSGRMHKPTHIIRDDPRVRLAQQVNLASALRTALLLLPERFDELALYRTIAGLSYRGDFRMRWAENPEKVNNIVSQQLPLLRLLYRPLLNALKSHVKPHETFSEPSSRIFIQESSPRARAELLAKLPIQLKERIRTLYDRRWNLKLALSSNSSSSPSERLHSSDELDILTRMATDEGFQDTLREALVDIVARPALYQSVKGIFSAGPIKSAKYAANKVLKRFTPASS</sequence>
<keyword evidence="9" id="KW-0808">Transferase</keyword>
<dbReference type="EMBL" id="LAVV01012550">
    <property type="protein sequence ID" value="KNZ46583.1"/>
    <property type="molecule type" value="Genomic_DNA"/>
</dbReference>
<keyword evidence="10" id="KW-0548">Nucleotidyltransferase</keyword>
<evidence type="ECO:0000256" key="5">
    <source>
        <dbReference type="ARBA" id="ARBA00005458"/>
    </source>
</evidence>
<dbReference type="Pfam" id="PF09139">
    <property type="entry name" value="Tam41_Mmp37"/>
    <property type="match status" value="1"/>
</dbReference>
<evidence type="ECO:0000256" key="8">
    <source>
        <dbReference type="ARBA" id="ARBA00022516"/>
    </source>
</evidence>
<accession>A0A0L6UDF9</accession>
<comment type="pathway">
    <text evidence="4">Lipid metabolism.</text>
</comment>
<keyword evidence="14" id="KW-0496">Mitochondrion</keyword>
<dbReference type="STRING" id="27349.A0A0L6UDF9"/>
<keyword evidence="20" id="KW-1185">Reference proteome</keyword>
<evidence type="ECO:0000256" key="10">
    <source>
        <dbReference type="ARBA" id="ARBA00022695"/>
    </source>
</evidence>
<dbReference type="GO" id="GO:0016024">
    <property type="term" value="P:CDP-diacylglycerol biosynthetic process"/>
    <property type="evidence" value="ECO:0007669"/>
    <property type="project" value="UniProtKB-UniPathway"/>
</dbReference>
<dbReference type="InterPro" id="IPR015222">
    <property type="entry name" value="Tam41"/>
</dbReference>
<dbReference type="Proteomes" id="UP000037035">
    <property type="component" value="Unassembled WGS sequence"/>
</dbReference>
<keyword evidence="17" id="KW-1208">Phospholipid metabolism</keyword>
<reference evidence="19 20" key="1">
    <citation type="submission" date="2015-08" db="EMBL/GenBank/DDBJ databases">
        <title>Next Generation Sequencing and Analysis of the Genome of Puccinia sorghi L Schw, the Causal Agent of Maize Common Rust.</title>
        <authorList>
            <person name="Rochi L."/>
            <person name="Burguener G."/>
            <person name="Darino M."/>
            <person name="Turjanski A."/>
            <person name="Kreff E."/>
            <person name="Dieguez M.J."/>
            <person name="Sacco F."/>
        </authorList>
    </citation>
    <scope>NUCLEOTIDE SEQUENCE [LARGE SCALE GENOMIC DNA]</scope>
    <source>
        <strain evidence="19 20">RO10H11247</strain>
    </source>
</reference>
<evidence type="ECO:0000256" key="7">
    <source>
        <dbReference type="ARBA" id="ARBA00018337"/>
    </source>
</evidence>
<dbReference type="GO" id="GO:0004605">
    <property type="term" value="F:phosphatidate cytidylyltransferase activity"/>
    <property type="evidence" value="ECO:0007669"/>
    <property type="project" value="UniProtKB-EC"/>
</dbReference>